<dbReference type="Proteomes" id="UP001596161">
    <property type="component" value="Unassembled WGS sequence"/>
</dbReference>
<name>A0ABW0EE24_9BACT</name>
<gene>
    <name evidence="3" type="ORF">ACFPIB_12960</name>
</gene>
<dbReference type="Pfam" id="PF18962">
    <property type="entry name" value="Por_Secre_tail"/>
    <property type="match status" value="1"/>
</dbReference>
<dbReference type="RefSeq" id="WP_378017886.1">
    <property type="nucleotide sequence ID" value="NZ_JBHSKT010000007.1"/>
</dbReference>
<feature type="domain" description="Secretion system C-terminal sorting" evidence="2">
    <location>
        <begin position="424"/>
        <end position="496"/>
    </location>
</feature>
<proteinExistence type="predicted"/>
<keyword evidence="4" id="KW-1185">Reference proteome</keyword>
<dbReference type="InterPro" id="IPR026444">
    <property type="entry name" value="Secre_tail"/>
</dbReference>
<sequence length="498" mass="55275">MRKLLPAFAVIFALIISGTTVSAQNYQPFRKGLTYHYIARDSIYSMRIDSAKVVNGDSVFVFNPIARKGGPSISNCMPPGGLYLEYAVHPNNQFGSQMQKKTNGDYIFKTYQGAEFLLKTKAAIGQSWSAFSNPAITATLTSRTFEPVKNTVSDSVLTYTLSNGKTIKLSKNYGFLKAPNLSQYSDAYFKPRELEFYALPEKGLGNTINSPFAIFDFQPGDKFSLYYKHLDVHNSVCQEEWTEREIKARSTSGDTIIYSIEEQRLSKGYGSPGAPMGWCSASKATTLTPKYTYDLKISADFPNAPYALSHGFIAGGSLFSQDSRVSKAIISQAKYNYREQMQFTNLGFDSCSKIFSPGVDYGVQNTYSVGLGETRREIFSMGATETTTLECYTKGTETYGTCRSLADILAVKEEVNKKPLVQAFPNPFSDELTLTFGETSGITQLTMRNTLGQIVWQKETATSANSEIKLQFPELPKGIYLLQASQKGKTFTSRLVKQ</sequence>
<feature type="chain" id="PRO_5047146526" evidence="1">
    <location>
        <begin position="24"/>
        <end position="498"/>
    </location>
</feature>
<evidence type="ECO:0000259" key="2">
    <source>
        <dbReference type="Pfam" id="PF18962"/>
    </source>
</evidence>
<evidence type="ECO:0000313" key="3">
    <source>
        <dbReference type="EMBL" id="MFC5271528.1"/>
    </source>
</evidence>
<feature type="signal peptide" evidence="1">
    <location>
        <begin position="1"/>
        <end position="23"/>
    </location>
</feature>
<evidence type="ECO:0000313" key="4">
    <source>
        <dbReference type="Proteomes" id="UP001596161"/>
    </source>
</evidence>
<dbReference type="NCBIfam" id="TIGR04183">
    <property type="entry name" value="Por_Secre_tail"/>
    <property type="match status" value="1"/>
</dbReference>
<protein>
    <submittedName>
        <fullName evidence="3">T9SS type A sorting domain-containing protein</fullName>
    </submittedName>
</protein>
<comment type="caution">
    <text evidence="3">The sequence shown here is derived from an EMBL/GenBank/DDBJ whole genome shotgun (WGS) entry which is preliminary data.</text>
</comment>
<dbReference type="EMBL" id="JBHSKT010000007">
    <property type="protein sequence ID" value="MFC5271528.1"/>
    <property type="molecule type" value="Genomic_DNA"/>
</dbReference>
<accession>A0ABW0EE24</accession>
<reference evidence="4" key="1">
    <citation type="journal article" date="2019" name="Int. J. Syst. Evol. Microbiol.">
        <title>The Global Catalogue of Microorganisms (GCM) 10K type strain sequencing project: providing services to taxonomists for standard genome sequencing and annotation.</title>
        <authorList>
            <consortium name="The Broad Institute Genomics Platform"/>
            <consortium name="The Broad Institute Genome Sequencing Center for Infectious Disease"/>
            <person name="Wu L."/>
            <person name="Ma J."/>
        </authorList>
    </citation>
    <scope>NUCLEOTIDE SEQUENCE [LARGE SCALE GENOMIC DNA]</scope>
    <source>
        <strain evidence="4">KACC 12602</strain>
    </source>
</reference>
<organism evidence="3 4">
    <name type="scientific">Adhaeribacter terreus</name>
    <dbReference type="NCBI Taxonomy" id="529703"/>
    <lineage>
        <taxon>Bacteria</taxon>
        <taxon>Pseudomonadati</taxon>
        <taxon>Bacteroidota</taxon>
        <taxon>Cytophagia</taxon>
        <taxon>Cytophagales</taxon>
        <taxon>Hymenobacteraceae</taxon>
        <taxon>Adhaeribacter</taxon>
    </lineage>
</organism>
<keyword evidence="1" id="KW-0732">Signal</keyword>
<evidence type="ECO:0000256" key="1">
    <source>
        <dbReference type="SAM" id="SignalP"/>
    </source>
</evidence>